<comment type="caution">
    <text evidence="2">The sequence shown here is derived from an EMBL/GenBank/DDBJ whole genome shotgun (WGS) entry which is preliminary data.</text>
</comment>
<dbReference type="InParanoid" id="Q4MYF1"/>
<evidence type="ECO:0000313" key="3">
    <source>
        <dbReference type="Proteomes" id="UP000001949"/>
    </source>
</evidence>
<evidence type="ECO:0000256" key="1">
    <source>
        <dbReference type="SAM" id="MobiDB-lite"/>
    </source>
</evidence>
<dbReference type="InterPro" id="IPR011695">
    <property type="entry name" value="Tash_PEST_motif"/>
</dbReference>
<name>Q4MYF1_THEPA</name>
<reference evidence="2 3" key="1">
    <citation type="journal article" date="2005" name="Science">
        <title>Genome sequence of Theileria parva, a bovine pathogen that transforms lymphocytes.</title>
        <authorList>
            <person name="Gardner M.J."/>
            <person name="Bishop R."/>
            <person name="Shah T."/>
            <person name="de Villiers E.P."/>
            <person name="Carlton J.M."/>
            <person name="Hall N."/>
            <person name="Ren Q."/>
            <person name="Paulsen I.T."/>
            <person name="Pain A."/>
            <person name="Berriman M."/>
            <person name="Wilson R.J.M."/>
            <person name="Sato S."/>
            <person name="Ralph S.A."/>
            <person name="Mann D.J."/>
            <person name="Xiong Z."/>
            <person name="Shallom S.J."/>
            <person name="Weidman J."/>
            <person name="Jiang L."/>
            <person name="Lynn J."/>
            <person name="Weaver B."/>
            <person name="Shoaibi A."/>
            <person name="Domingo A.R."/>
            <person name="Wasawo D."/>
            <person name="Crabtree J."/>
            <person name="Wortman J.R."/>
            <person name="Haas B."/>
            <person name="Angiuoli S.V."/>
            <person name="Creasy T.H."/>
            <person name="Lu C."/>
            <person name="Suh B."/>
            <person name="Silva J.C."/>
            <person name="Utterback T.R."/>
            <person name="Feldblyum T.V."/>
            <person name="Pertea M."/>
            <person name="Allen J."/>
            <person name="Nierman W.C."/>
            <person name="Taracha E.L.N."/>
            <person name="Salzberg S.L."/>
            <person name="White O.R."/>
            <person name="Fitzhugh H.A."/>
            <person name="Morzaria S."/>
            <person name="Venter J.C."/>
            <person name="Fraser C.M."/>
            <person name="Nene V."/>
        </authorList>
    </citation>
    <scope>NUCLEOTIDE SEQUENCE [LARGE SCALE GENOMIC DNA]</scope>
    <source>
        <strain evidence="2 3">Muguga</strain>
    </source>
</reference>
<dbReference type="OMA" id="CETITFY"/>
<dbReference type="Pfam" id="PF07708">
    <property type="entry name" value="Tash_PEST"/>
    <property type="match status" value="1"/>
</dbReference>
<dbReference type="VEuPathDB" id="PiroplasmaDB:TpMuguga_03g00889"/>
<dbReference type="InterPro" id="IPR007480">
    <property type="entry name" value="DUF529"/>
</dbReference>
<keyword evidence="3" id="KW-1185">Reference proteome</keyword>
<feature type="compositionally biased region" description="Acidic residues" evidence="1">
    <location>
        <begin position="179"/>
        <end position="192"/>
    </location>
</feature>
<accession>Q4MYF1</accession>
<proteinExistence type="predicted"/>
<sequence>MKLCVIYTYIIIFLIFRFVNCFDKYPFKSSEVTDGDDDGDDNNFDTIIRGIESLLEEEDDENIDEHGFQSIVTQLEDLVADDTFQPTEQPTQINLPPQPTPEFQPIQLPEYSNVIPQTVQETSKHSYKHNRPTKPEHSQPSQPSESTESQTQPQTSDQPIEPSGTDQQLQPEHIQVELGSDEEEYDDEEPEEGAVGGAGGGDEDEEEKKKKKEKGKPSVPVKKCETITFYKKNSNGEKVEMSSTEYEKVWEDKDKAKYKFKSELEVVICDNETVYDRLPEKPHYTSLTHYKSDNKLVFLSGIGYLIAEYAFGRWKRRTDNVVEKLKLYTKGKNGEEILLTKKHYEFKTNDRPMFKYRLKPRAMCFRIEYGGHTVWEKKGEKQHPIGLNITSGKNIIIYFKTFYRIYGTSGGEYRQIHGQKIKKY</sequence>
<dbReference type="KEGG" id="tpv:TP03_0889"/>
<dbReference type="eggNOG" id="ENOG502QSYS">
    <property type="taxonomic scope" value="Eukaryota"/>
</dbReference>
<feature type="region of interest" description="Disordered" evidence="1">
    <location>
        <begin position="119"/>
        <end position="217"/>
    </location>
</feature>
<dbReference type="GeneID" id="3499826"/>
<protein>
    <submittedName>
        <fullName evidence="2">Uncharacterized protein</fullName>
    </submittedName>
</protein>
<feature type="compositionally biased region" description="Low complexity" evidence="1">
    <location>
        <begin position="138"/>
        <end position="159"/>
    </location>
</feature>
<dbReference type="AlphaFoldDB" id="Q4MYF1"/>
<dbReference type="RefSeq" id="XP_763014.1">
    <property type="nucleotide sequence ID" value="XM_757921.1"/>
</dbReference>
<dbReference type="Pfam" id="PF04385">
    <property type="entry name" value="FAINT"/>
    <property type="match status" value="1"/>
</dbReference>
<gene>
    <name evidence="2" type="ordered locus">TP03_0889</name>
</gene>
<dbReference type="STRING" id="5875.Q4MYF1"/>
<dbReference type="EMBL" id="AAGK01000006">
    <property type="protein sequence ID" value="EAN30731.1"/>
    <property type="molecule type" value="Genomic_DNA"/>
</dbReference>
<organism evidence="2 3">
    <name type="scientific">Theileria parva</name>
    <name type="common">East coast fever infection agent</name>
    <dbReference type="NCBI Taxonomy" id="5875"/>
    <lineage>
        <taxon>Eukaryota</taxon>
        <taxon>Sar</taxon>
        <taxon>Alveolata</taxon>
        <taxon>Apicomplexa</taxon>
        <taxon>Aconoidasida</taxon>
        <taxon>Piroplasmida</taxon>
        <taxon>Theileriidae</taxon>
        <taxon>Theileria</taxon>
    </lineage>
</organism>
<dbReference type="Proteomes" id="UP000001949">
    <property type="component" value="Unassembled WGS sequence"/>
</dbReference>
<evidence type="ECO:0000313" key="2">
    <source>
        <dbReference type="EMBL" id="EAN30731.1"/>
    </source>
</evidence>